<organism evidence="1 2">
    <name type="scientific">Trichoglossum hirsutum</name>
    <dbReference type="NCBI Taxonomy" id="265104"/>
    <lineage>
        <taxon>Eukaryota</taxon>
        <taxon>Fungi</taxon>
        <taxon>Dikarya</taxon>
        <taxon>Ascomycota</taxon>
        <taxon>Pezizomycotina</taxon>
        <taxon>Geoglossomycetes</taxon>
        <taxon>Geoglossales</taxon>
        <taxon>Geoglossaceae</taxon>
        <taxon>Trichoglossum</taxon>
    </lineage>
</organism>
<sequence length="205" mass="22539">MNPAPETEEEKRLREAEERLFNDALRDGYLVVTAEPTPTKEVIDAAVREVQDLGGRWSPEHRGFNFMDGRGAACDVLFDSGHKYSDNRYLTHLLGVPYNKRQPTIQGVAKMAQDTGRAPRARIGPGRVMIWSAMDKTLNADNGFFSVIKASHKMTCRELTAATGLVQITLAPGQAVIMDGNMGVEWAPPGGGLAMFKSIGKLEYD</sequence>
<protein>
    <submittedName>
        <fullName evidence="1">Uncharacterized protein</fullName>
    </submittedName>
</protein>
<comment type="caution">
    <text evidence="1">The sequence shown here is derived from an EMBL/GenBank/DDBJ whole genome shotgun (WGS) entry which is preliminary data.</text>
</comment>
<evidence type="ECO:0000313" key="1">
    <source>
        <dbReference type="EMBL" id="KAH0555727.1"/>
    </source>
</evidence>
<proteinExistence type="predicted"/>
<dbReference type="AlphaFoldDB" id="A0A9P8IHA7"/>
<dbReference type="Gene3D" id="2.60.120.620">
    <property type="entry name" value="q2cbj1_9rhob like domain"/>
    <property type="match status" value="1"/>
</dbReference>
<accession>A0A9P8IHA7</accession>
<name>A0A9P8IHA7_9PEZI</name>
<dbReference type="SUPFAM" id="SSF51197">
    <property type="entry name" value="Clavaminate synthase-like"/>
    <property type="match status" value="1"/>
</dbReference>
<dbReference type="Proteomes" id="UP000750711">
    <property type="component" value="Unassembled WGS sequence"/>
</dbReference>
<evidence type="ECO:0000313" key="2">
    <source>
        <dbReference type="Proteomes" id="UP000750711"/>
    </source>
</evidence>
<reference evidence="1" key="1">
    <citation type="submission" date="2021-03" db="EMBL/GenBank/DDBJ databases">
        <title>Comparative genomics and phylogenomic investigation of the class Geoglossomycetes provide insights into ecological specialization and systematics.</title>
        <authorList>
            <person name="Melie T."/>
            <person name="Pirro S."/>
            <person name="Miller A.N."/>
            <person name="Quandt A."/>
        </authorList>
    </citation>
    <scope>NUCLEOTIDE SEQUENCE</scope>
    <source>
        <strain evidence="1">CAQ_001_2017</strain>
    </source>
</reference>
<keyword evidence="2" id="KW-1185">Reference proteome</keyword>
<gene>
    <name evidence="1" type="ORF">GP486_006327</name>
</gene>
<dbReference type="EMBL" id="JAGHQM010001389">
    <property type="protein sequence ID" value="KAH0555727.1"/>
    <property type="molecule type" value="Genomic_DNA"/>
</dbReference>